<evidence type="ECO:0000313" key="3">
    <source>
        <dbReference type="Proteomes" id="UP001152320"/>
    </source>
</evidence>
<dbReference type="AlphaFoldDB" id="A0A9Q1C3D0"/>
<evidence type="ECO:0000313" key="2">
    <source>
        <dbReference type="EMBL" id="KAJ8037354.1"/>
    </source>
</evidence>
<sequence>MIKAKIKAKDEAYRTKHIDPELYRFPKSYLRKAIMNAKRPRKIALSKPFTLQIPEKFDPTSRRLPSIKSTKRSVDTNDTSLPDKLNHFHTRFEKENDCQQAPFYQGNVISPFSIDVNSVKYKYERPNDSKAAGPGITPKLLRKCVQQLVKVYTDFLFGRLT</sequence>
<dbReference type="OrthoDB" id="411173at2759"/>
<proteinExistence type="predicted"/>
<comment type="caution">
    <text evidence="2">The sequence shown here is derived from an EMBL/GenBank/DDBJ whole genome shotgun (WGS) entry which is preliminary data.</text>
</comment>
<accession>A0A9Q1C3D0</accession>
<organism evidence="2 3">
    <name type="scientific">Holothuria leucospilota</name>
    <name type="common">Black long sea cucumber</name>
    <name type="synonym">Mertensiothuria leucospilota</name>
    <dbReference type="NCBI Taxonomy" id="206669"/>
    <lineage>
        <taxon>Eukaryota</taxon>
        <taxon>Metazoa</taxon>
        <taxon>Echinodermata</taxon>
        <taxon>Eleutherozoa</taxon>
        <taxon>Echinozoa</taxon>
        <taxon>Holothuroidea</taxon>
        <taxon>Aspidochirotacea</taxon>
        <taxon>Aspidochirotida</taxon>
        <taxon>Holothuriidae</taxon>
        <taxon>Holothuria</taxon>
    </lineage>
</organism>
<gene>
    <name evidence="2" type="ORF">HOLleu_18152</name>
</gene>
<feature type="region of interest" description="Disordered" evidence="1">
    <location>
        <begin position="60"/>
        <end position="80"/>
    </location>
</feature>
<evidence type="ECO:0000256" key="1">
    <source>
        <dbReference type="SAM" id="MobiDB-lite"/>
    </source>
</evidence>
<name>A0A9Q1C3D0_HOLLE</name>
<keyword evidence="3" id="KW-1185">Reference proteome</keyword>
<reference evidence="2" key="1">
    <citation type="submission" date="2021-10" db="EMBL/GenBank/DDBJ databases">
        <title>Tropical sea cucumber genome reveals ecological adaptation and Cuvierian tubules defense mechanism.</title>
        <authorList>
            <person name="Chen T."/>
        </authorList>
    </citation>
    <scope>NUCLEOTIDE SEQUENCE</scope>
    <source>
        <strain evidence="2">Nanhai2018</strain>
        <tissue evidence="2">Muscle</tissue>
    </source>
</reference>
<dbReference type="EMBL" id="JAIZAY010000008">
    <property type="protein sequence ID" value="KAJ8037354.1"/>
    <property type="molecule type" value="Genomic_DNA"/>
</dbReference>
<protein>
    <submittedName>
        <fullName evidence="2">Uncharacterized protein</fullName>
    </submittedName>
</protein>
<dbReference type="Proteomes" id="UP001152320">
    <property type="component" value="Chromosome 8"/>
</dbReference>